<name>A0A0D2J1U8_9EURO</name>
<organism evidence="2 3">
    <name type="scientific">Rhinocladiella mackenziei CBS 650.93</name>
    <dbReference type="NCBI Taxonomy" id="1442369"/>
    <lineage>
        <taxon>Eukaryota</taxon>
        <taxon>Fungi</taxon>
        <taxon>Dikarya</taxon>
        <taxon>Ascomycota</taxon>
        <taxon>Pezizomycotina</taxon>
        <taxon>Eurotiomycetes</taxon>
        <taxon>Chaetothyriomycetidae</taxon>
        <taxon>Chaetothyriales</taxon>
        <taxon>Herpotrichiellaceae</taxon>
        <taxon>Rhinocladiella</taxon>
    </lineage>
</organism>
<dbReference type="Proteomes" id="UP000053617">
    <property type="component" value="Unassembled WGS sequence"/>
</dbReference>
<proteinExistence type="predicted"/>
<feature type="region of interest" description="Disordered" evidence="1">
    <location>
        <begin position="161"/>
        <end position="189"/>
    </location>
</feature>
<sequence length="374" mass="40826">MPPNEKANLQSSHSTSPAPADLPPSYENTVLPRSTPSTTSTQPIPVPSQNPLDAISRLTSINFSKYNIPQAKISKDQATITTGKPELIATQYALVKFIHEQAALPPKPIMIVRGTHLGAYSKHGETIVDFELKFNLTSLLDLDTGADLDGTRSPTGRIRVKMFQGSPSSSGMQTSSGSGSGSRGSNASSLNPLEQWVKKFCDDKAENRSFTLHRLASNLPTPILEGMVRTLIASTRYRGKVSVEFPVQHAEVTVLRQSGNWFTNMLRLYPTKKYEVVEAVWDVGATSNSILNPGPGSQGFAGEGRSSGSSDNNTDRDSRAGLIAQAWWKEWQFAIWNGVLGGKKGWVTVEDWIEAKMGAREKDKSKDWGVDYDA</sequence>
<dbReference type="AlphaFoldDB" id="A0A0D2J1U8"/>
<evidence type="ECO:0000256" key="1">
    <source>
        <dbReference type="SAM" id="MobiDB-lite"/>
    </source>
</evidence>
<dbReference type="VEuPathDB" id="FungiDB:Z518_08813"/>
<gene>
    <name evidence="2" type="ORF">Z518_08813</name>
</gene>
<dbReference type="PANTHER" id="PTHR37848">
    <property type="entry name" value="EXPRESSED PROTEIN"/>
    <property type="match status" value="1"/>
</dbReference>
<feature type="region of interest" description="Disordered" evidence="1">
    <location>
        <begin position="1"/>
        <end position="50"/>
    </location>
</feature>
<dbReference type="RefSeq" id="XP_013270006.1">
    <property type="nucleotide sequence ID" value="XM_013414552.1"/>
</dbReference>
<protein>
    <submittedName>
        <fullName evidence="2">Uncharacterized protein</fullName>
    </submittedName>
</protein>
<keyword evidence="3" id="KW-1185">Reference proteome</keyword>
<reference evidence="2 3" key="1">
    <citation type="submission" date="2015-01" db="EMBL/GenBank/DDBJ databases">
        <title>The Genome Sequence of Rhinocladiella mackenzie CBS 650.93.</title>
        <authorList>
            <consortium name="The Broad Institute Genomics Platform"/>
            <person name="Cuomo C."/>
            <person name="de Hoog S."/>
            <person name="Gorbushina A."/>
            <person name="Stielow B."/>
            <person name="Teixiera M."/>
            <person name="Abouelleil A."/>
            <person name="Chapman S.B."/>
            <person name="Priest M."/>
            <person name="Young S.K."/>
            <person name="Wortman J."/>
            <person name="Nusbaum C."/>
            <person name="Birren B."/>
        </authorList>
    </citation>
    <scope>NUCLEOTIDE SEQUENCE [LARGE SCALE GENOMIC DNA]</scope>
    <source>
        <strain evidence="2 3">CBS 650.93</strain>
    </source>
</reference>
<evidence type="ECO:0000313" key="2">
    <source>
        <dbReference type="EMBL" id="KIX02870.1"/>
    </source>
</evidence>
<dbReference type="OrthoDB" id="203796at2759"/>
<dbReference type="HOGENOM" id="CLU_053392_1_0_1"/>
<evidence type="ECO:0000313" key="3">
    <source>
        <dbReference type="Proteomes" id="UP000053617"/>
    </source>
</evidence>
<accession>A0A0D2J1U8</accession>
<dbReference type="EMBL" id="KN847480">
    <property type="protein sequence ID" value="KIX02870.1"/>
    <property type="molecule type" value="Genomic_DNA"/>
</dbReference>
<dbReference type="PANTHER" id="PTHR37848:SF1">
    <property type="entry name" value="SUN DOMAIN-CONTAINING PROTEIN"/>
    <property type="match status" value="1"/>
</dbReference>
<dbReference type="GeneID" id="25296884"/>
<feature type="compositionally biased region" description="Low complexity" evidence="1">
    <location>
        <begin position="34"/>
        <end position="43"/>
    </location>
</feature>
<feature type="region of interest" description="Disordered" evidence="1">
    <location>
        <begin position="292"/>
        <end position="316"/>
    </location>
</feature>
<feature type="compositionally biased region" description="Low complexity" evidence="1">
    <location>
        <begin position="165"/>
        <end position="189"/>
    </location>
</feature>
<feature type="compositionally biased region" description="Polar residues" evidence="1">
    <location>
        <begin position="7"/>
        <end position="17"/>
    </location>
</feature>